<name>A0A841PWL2_9BACL</name>
<gene>
    <name evidence="1" type="ORF">HNR44_000672</name>
</gene>
<dbReference type="EMBL" id="JACHHJ010000001">
    <property type="protein sequence ID" value="MBB6448723.1"/>
    <property type="molecule type" value="Genomic_DNA"/>
</dbReference>
<reference evidence="1 2" key="1">
    <citation type="submission" date="2020-08" db="EMBL/GenBank/DDBJ databases">
        <title>Genomic Encyclopedia of Type Strains, Phase IV (KMG-IV): sequencing the most valuable type-strain genomes for metagenomic binning, comparative biology and taxonomic classification.</title>
        <authorList>
            <person name="Goeker M."/>
        </authorList>
    </citation>
    <scope>NUCLEOTIDE SEQUENCE [LARGE SCALE GENOMIC DNA]</scope>
    <source>
        <strain evidence="1 2">DSM 21769</strain>
    </source>
</reference>
<proteinExistence type="predicted"/>
<sequence>MPLGVKDRSILFLQEDPISINAEAEKSPVFPLTLPVFRRVYVHPYEKYLLYLISILPSLKI</sequence>
<evidence type="ECO:0000313" key="2">
    <source>
        <dbReference type="Proteomes" id="UP000568839"/>
    </source>
</evidence>
<dbReference type="AlphaFoldDB" id="A0A841PWL2"/>
<dbReference type="Proteomes" id="UP000568839">
    <property type="component" value="Unassembled WGS sequence"/>
</dbReference>
<protein>
    <submittedName>
        <fullName evidence="1">Uncharacterized protein</fullName>
    </submittedName>
</protein>
<organism evidence="1 2">
    <name type="scientific">Geomicrobium halophilum</name>
    <dbReference type="NCBI Taxonomy" id="549000"/>
    <lineage>
        <taxon>Bacteria</taxon>
        <taxon>Bacillati</taxon>
        <taxon>Bacillota</taxon>
        <taxon>Bacilli</taxon>
        <taxon>Bacillales</taxon>
        <taxon>Geomicrobium</taxon>
    </lineage>
</organism>
<evidence type="ECO:0000313" key="1">
    <source>
        <dbReference type="EMBL" id="MBB6448723.1"/>
    </source>
</evidence>
<accession>A0A841PWL2</accession>
<keyword evidence="2" id="KW-1185">Reference proteome</keyword>
<comment type="caution">
    <text evidence="1">The sequence shown here is derived from an EMBL/GenBank/DDBJ whole genome shotgun (WGS) entry which is preliminary data.</text>
</comment>